<gene>
    <name evidence="4" type="ORF">BZG36_01371</name>
</gene>
<keyword evidence="1" id="KW-0547">Nucleotide-binding</keyword>
<keyword evidence="2" id="KW-0067">ATP-binding</keyword>
<evidence type="ECO:0000256" key="1">
    <source>
        <dbReference type="ARBA" id="ARBA00022741"/>
    </source>
</evidence>
<evidence type="ECO:0000313" key="4">
    <source>
        <dbReference type="EMBL" id="OZJ05092.1"/>
    </source>
</evidence>
<reference evidence="4 5" key="1">
    <citation type="journal article" date="2017" name="Mycologia">
        <title>Bifiguratus adelaidae, gen. et sp. nov., a new member of Mucoromycotina in endophytic and soil-dwelling habitats.</title>
        <authorList>
            <person name="Torres-Cruz T.J."/>
            <person name="Billingsley Tobias T.L."/>
            <person name="Almatruk M."/>
            <person name="Hesse C."/>
            <person name="Kuske C.R."/>
            <person name="Desiro A."/>
            <person name="Benucci G.M."/>
            <person name="Bonito G."/>
            <person name="Stajich J.E."/>
            <person name="Dunlap C."/>
            <person name="Arnold A.E."/>
            <person name="Porras-Alfaro A."/>
        </authorList>
    </citation>
    <scope>NUCLEOTIDE SEQUENCE [LARGE SCALE GENOMIC DNA]</scope>
    <source>
        <strain evidence="4 5">AZ0501</strain>
    </source>
</reference>
<dbReference type="AlphaFoldDB" id="A0A261Y3D4"/>
<protein>
    <recommendedName>
        <fullName evidence="3">AAA+ ATPase domain-containing protein</fullName>
    </recommendedName>
</protein>
<accession>A0A261Y3D4</accession>
<dbReference type="PANTHER" id="PTHR23077:SF27">
    <property type="entry name" value="ATPASE FAMILY GENE 2 PROTEIN HOMOLOG A"/>
    <property type="match status" value="1"/>
</dbReference>
<dbReference type="FunFam" id="3.40.50.300:FF:001921">
    <property type="entry name" value="AAA ATPase domain-containing protein"/>
    <property type="match status" value="1"/>
</dbReference>
<dbReference type="Gene3D" id="1.10.8.60">
    <property type="match status" value="2"/>
</dbReference>
<name>A0A261Y3D4_9FUNG</name>
<evidence type="ECO:0000256" key="2">
    <source>
        <dbReference type="ARBA" id="ARBA00022840"/>
    </source>
</evidence>
<evidence type="ECO:0000313" key="5">
    <source>
        <dbReference type="Proteomes" id="UP000242875"/>
    </source>
</evidence>
<feature type="domain" description="AAA+ ATPase" evidence="3">
    <location>
        <begin position="322"/>
        <end position="462"/>
    </location>
</feature>
<dbReference type="SUPFAM" id="SSF52540">
    <property type="entry name" value="P-loop containing nucleoside triphosphate hydrolases"/>
    <property type="match status" value="2"/>
</dbReference>
<keyword evidence="5" id="KW-1185">Reference proteome</keyword>
<dbReference type="GO" id="GO:0005737">
    <property type="term" value="C:cytoplasm"/>
    <property type="evidence" value="ECO:0007669"/>
    <property type="project" value="TreeGrafter"/>
</dbReference>
<dbReference type="SMART" id="SM00382">
    <property type="entry name" value="AAA"/>
    <property type="match status" value="2"/>
</dbReference>
<proteinExistence type="predicted"/>
<dbReference type="Pfam" id="PF17862">
    <property type="entry name" value="AAA_lid_3"/>
    <property type="match status" value="2"/>
</dbReference>
<dbReference type="InterPro" id="IPR041569">
    <property type="entry name" value="AAA_lid_3"/>
</dbReference>
<comment type="caution">
    <text evidence="4">The sequence shown here is derived from an EMBL/GenBank/DDBJ whole genome shotgun (WGS) entry which is preliminary data.</text>
</comment>
<dbReference type="InterPro" id="IPR003593">
    <property type="entry name" value="AAA+_ATPase"/>
</dbReference>
<dbReference type="OrthoDB" id="27435at2759"/>
<dbReference type="InterPro" id="IPR003959">
    <property type="entry name" value="ATPase_AAA_core"/>
</dbReference>
<dbReference type="GO" id="GO:0005524">
    <property type="term" value="F:ATP binding"/>
    <property type="evidence" value="ECO:0007669"/>
    <property type="project" value="UniProtKB-KW"/>
</dbReference>
<dbReference type="EMBL" id="MVBO01000022">
    <property type="protein sequence ID" value="OZJ05092.1"/>
    <property type="molecule type" value="Genomic_DNA"/>
</dbReference>
<dbReference type="Gene3D" id="3.40.50.300">
    <property type="entry name" value="P-loop containing nucleotide triphosphate hydrolases"/>
    <property type="match status" value="2"/>
</dbReference>
<dbReference type="GO" id="GO:0016887">
    <property type="term" value="F:ATP hydrolysis activity"/>
    <property type="evidence" value="ECO:0007669"/>
    <property type="project" value="InterPro"/>
</dbReference>
<dbReference type="Pfam" id="PF00004">
    <property type="entry name" value="AAA"/>
    <property type="match status" value="2"/>
</dbReference>
<dbReference type="InterPro" id="IPR050168">
    <property type="entry name" value="AAA_ATPase_domain"/>
</dbReference>
<feature type="domain" description="AAA+ ATPase" evidence="3">
    <location>
        <begin position="55"/>
        <end position="194"/>
    </location>
</feature>
<dbReference type="Proteomes" id="UP000242875">
    <property type="component" value="Unassembled WGS sequence"/>
</dbReference>
<dbReference type="PANTHER" id="PTHR23077">
    <property type="entry name" value="AAA-FAMILY ATPASE"/>
    <property type="match status" value="1"/>
</dbReference>
<dbReference type="InterPro" id="IPR027417">
    <property type="entry name" value="P-loop_NTPase"/>
</dbReference>
<organism evidence="4 5">
    <name type="scientific">Bifiguratus adelaidae</name>
    <dbReference type="NCBI Taxonomy" id="1938954"/>
    <lineage>
        <taxon>Eukaryota</taxon>
        <taxon>Fungi</taxon>
        <taxon>Fungi incertae sedis</taxon>
        <taxon>Mucoromycota</taxon>
        <taxon>Mucoromycotina</taxon>
        <taxon>Endogonomycetes</taxon>
        <taxon>Endogonales</taxon>
        <taxon>Endogonales incertae sedis</taxon>
        <taxon>Bifiguratus</taxon>
    </lineage>
</organism>
<sequence>MARVPLVPWGAAEWIERVTQRVGGHDDIVASIIGDILQLSRLVEENSAPLHSVPLPRGCCISGIPGTGKTALAQAIADTSGLHSVFVNCPDIFESEEGHSERRLQKLFKACDSHPMSIIVLDEIDVIASKSAAAGGELEAKVYSTLIELIDSLNAVDSTSFAMVIALTSRKASIDAKLLRSGRLDAHYELRIKSPEQRYQVLTIVAKDLPFPPKEREDILQKVARNAHGFVATDLQNVCREAAMQLVIRSERGEQTPLVTMSDMQAILSRSKPSNFTEFQMKIPDITFNDLFGITGVIKQLEASVLMAFNQRKKLEDLGIAPSKGVLIYGPSGVGKTALCSALANAAKVNVMRVECGQLRSKVVGESEVKIARMFEQARLSAPCILFIDQIDILLPQRGTVQTSENSSDRIVTGFLTEMDGFFTKSRSDILLVGVTNRPNLLDNAILRPGRFDDHVYVPPPNDTIRTAIFQGLCRKMPIDITPEQLAYLVRETCDCSGADLESLCREAALLALRQDMHSTRAIDAAF</sequence>
<evidence type="ECO:0000259" key="3">
    <source>
        <dbReference type="SMART" id="SM00382"/>
    </source>
</evidence>